<evidence type="ECO:0000313" key="2">
    <source>
        <dbReference type="Proteomes" id="UP001177260"/>
    </source>
</evidence>
<accession>A0ACC3BHI6</accession>
<reference evidence="1 2" key="1">
    <citation type="journal article" date="2023" name="ACS Omega">
        <title>Identification of the Neoaspergillic Acid Biosynthesis Gene Cluster by Establishing an In Vitro CRISPR-Ribonucleoprotein Genetic System in Aspergillus melleus.</title>
        <authorList>
            <person name="Yuan B."/>
            <person name="Grau M.F."/>
            <person name="Murata R.M."/>
            <person name="Torok T."/>
            <person name="Venkateswaran K."/>
            <person name="Stajich J.E."/>
            <person name="Wang C.C.C."/>
        </authorList>
    </citation>
    <scope>NUCLEOTIDE SEQUENCE [LARGE SCALE GENOMIC DNA]</scope>
    <source>
        <strain evidence="1 2">IMV 1140</strain>
    </source>
</reference>
<proteinExistence type="predicted"/>
<keyword evidence="2" id="KW-1185">Reference proteome</keyword>
<sequence length="218" mass="24212">MDRLRGVHRCHRRAHDNGRPNQTRDAEMRLSLETTHPHTPQNVQSTSPPNSSRSVSQIPQDTPSHPPPTPFTTPNPHIPIQSHVVITSSIPTINQSTHLNISRKPHTGKRIALPTRVEPKVFFANERTFLSWLNFTVILGGLAVGLLNFGDRVGRISAGLFTVIAMASMIYALVTFHWRAQSIRKRGSTGIDDRFGPTVLALSLLAAVIVNFALRMKE</sequence>
<evidence type="ECO:0000313" key="1">
    <source>
        <dbReference type="EMBL" id="KAK1150279.1"/>
    </source>
</evidence>
<dbReference type="Proteomes" id="UP001177260">
    <property type="component" value="Unassembled WGS sequence"/>
</dbReference>
<gene>
    <name evidence="1" type="primary">nrf1</name>
    <name evidence="1" type="ORF">N8T08_000181</name>
</gene>
<comment type="caution">
    <text evidence="1">The sequence shown here is derived from an EMBL/GenBank/DDBJ whole genome shotgun (WGS) entry which is preliminary data.</text>
</comment>
<organism evidence="1 2">
    <name type="scientific">Aspergillus melleus</name>
    <dbReference type="NCBI Taxonomy" id="138277"/>
    <lineage>
        <taxon>Eukaryota</taxon>
        <taxon>Fungi</taxon>
        <taxon>Dikarya</taxon>
        <taxon>Ascomycota</taxon>
        <taxon>Pezizomycotina</taxon>
        <taxon>Eurotiomycetes</taxon>
        <taxon>Eurotiomycetidae</taxon>
        <taxon>Eurotiales</taxon>
        <taxon>Aspergillaceae</taxon>
        <taxon>Aspergillus</taxon>
        <taxon>Aspergillus subgen. Circumdati</taxon>
    </lineage>
</organism>
<name>A0ACC3BHI6_9EURO</name>
<protein>
    <submittedName>
        <fullName evidence="1">GTPase regulator Nrf1</fullName>
    </submittedName>
</protein>
<dbReference type="EMBL" id="JAOPJF010000001">
    <property type="protein sequence ID" value="KAK1150279.1"/>
    <property type="molecule type" value="Genomic_DNA"/>
</dbReference>